<dbReference type="SMART" id="SM00347">
    <property type="entry name" value="HTH_MARR"/>
    <property type="match status" value="1"/>
</dbReference>
<gene>
    <name evidence="2" type="ORF">METZ01_LOCUS82244</name>
</gene>
<dbReference type="InterPro" id="IPR036388">
    <property type="entry name" value="WH-like_DNA-bd_sf"/>
</dbReference>
<reference evidence="2" key="1">
    <citation type="submission" date="2018-05" db="EMBL/GenBank/DDBJ databases">
        <authorList>
            <person name="Lanie J.A."/>
            <person name="Ng W.-L."/>
            <person name="Kazmierczak K.M."/>
            <person name="Andrzejewski T.M."/>
            <person name="Davidsen T.M."/>
            <person name="Wayne K.J."/>
            <person name="Tettelin H."/>
            <person name="Glass J.I."/>
            <person name="Rusch D."/>
            <person name="Podicherti R."/>
            <person name="Tsui H.-C.T."/>
            <person name="Winkler M.E."/>
        </authorList>
    </citation>
    <scope>NUCLEOTIDE SEQUENCE</scope>
</reference>
<evidence type="ECO:0000259" key="1">
    <source>
        <dbReference type="PROSITE" id="PS50995"/>
    </source>
</evidence>
<dbReference type="GO" id="GO:0003677">
    <property type="term" value="F:DNA binding"/>
    <property type="evidence" value="ECO:0007669"/>
    <property type="project" value="InterPro"/>
</dbReference>
<dbReference type="PANTHER" id="PTHR33164:SF13">
    <property type="entry name" value="4-HYDROXYPHENYLACETATE CATABOLISM PROTEIN"/>
    <property type="match status" value="1"/>
</dbReference>
<proteinExistence type="predicted"/>
<dbReference type="EMBL" id="UINC01006747">
    <property type="protein sequence ID" value="SVA29390.1"/>
    <property type="molecule type" value="Genomic_DNA"/>
</dbReference>
<sequence length="172" mass="20199">MDNIQKFFNWFSSSQKKDKNVFQSSPIRGFEHSLPMELLKAREAAMIRFRSMLRNHGLTEQQWRVIRTLAAYKKMDTGELAKRSLLLSPSLTRILQFLEKENIVHRSSDSTDQRRFVFKLTTKGHNLFEEVAPDAEKLYFEIEQSFGTEKLQQLYALLADFSNNLSNDPKYN</sequence>
<evidence type="ECO:0000313" key="2">
    <source>
        <dbReference type="EMBL" id="SVA29390.1"/>
    </source>
</evidence>
<dbReference type="PROSITE" id="PS50995">
    <property type="entry name" value="HTH_MARR_2"/>
    <property type="match status" value="1"/>
</dbReference>
<dbReference type="PRINTS" id="PR00598">
    <property type="entry name" value="HTHMARR"/>
</dbReference>
<protein>
    <recommendedName>
        <fullName evidence="1">HTH marR-type domain-containing protein</fullName>
    </recommendedName>
</protein>
<dbReference type="Gene3D" id="1.10.10.10">
    <property type="entry name" value="Winged helix-like DNA-binding domain superfamily/Winged helix DNA-binding domain"/>
    <property type="match status" value="1"/>
</dbReference>
<dbReference type="SUPFAM" id="SSF46785">
    <property type="entry name" value="Winged helix' DNA-binding domain"/>
    <property type="match status" value="1"/>
</dbReference>
<feature type="domain" description="HTH marR-type" evidence="1">
    <location>
        <begin position="31"/>
        <end position="163"/>
    </location>
</feature>
<name>A0A381UMR3_9ZZZZ</name>
<dbReference type="InterPro" id="IPR036390">
    <property type="entry name" value="WH_DNA-bd_sf"/>
</dbReference>
<dbReference type="GO" id="GO:0045892">
    <property type="term" value="P:negative regulation of DNA-templated transcription"/>
    <property type="evidence" value="ECO:0007669"/>
    <property type="project" value="InterPro"/>
</dbReference>
<organism evidence="2">
    <name type="scientific">marine metagenome</name>
    <dbReference type="NCBI Taxonomy" id="408172"/>
    <lineage>
        <taxon>unclassified sequences</taxon>
        <taxon>metagenomes</taxon>
        <taxon>ecological metagenomes</taxon>
    </lineage>
</organism>
<dbReference type="GO" id="GO:0006950">
    <property type="term" value="P:response to stress"/>
    <property type="evidence" value="ECO:0007669"/>
    <property type="project" value="TreeGrafter"/>
</dbReference>
<dbReference type="AlphaFoldDB" id="A0A381UMR3"/>
<dbReference type="NCBIfam" id="TIGR02337">
    <property type="entry name" value="HpaR"/>
    <property type="match status" value="1"/>
</dbReference>
<dbReference type="GO" id="GO:0003700">
    <property type="term" value="F:DNA-binding transcription factor activity"/>
    <property type="evidence" value="ECO:0007669"/>
    <property type="project" value="InterPro"/>
</dbReference>
<dbReference type="InterPro" id="IPR039422">
    <property type="entry name" value="MarR/SlyA-like"/>
</dbReference>
<dbReference type="PANTHER" id="PTHR33164">
    <property type="entry name" value="TRANSCRIPTIONAL REGULATOR, MARR FAMILY"/>
    <property type="match status" value="1"/>
</dbReference>
<dbReference type="InterPro" id="IPR000835">
    <property type="entry name" value="HTH_MarR-typ"/>
</dbReference>
<dbReference type="InterPro" id="IPR012712">
    <property type="entry name" value="HpaR/FarR"/>
</dbReference>
<dbReference type="Pfam" id="PF01047">
    <property type="entry name" value="MarR"/>
    <property type="match status" value="1"/>
</dbReference>
<accession>A0A381UMR3</accession>